<gene>
    <name evidence="7" type="ORF">HPBE_LOCUS14236</name>
</gene>
<dbReference type="Pfam" id="PF13927">
    <property type="entry name" value="Ig_3"/>
    <property type="match status" value="1"/>
</dbReference>
<dbReference type="Proteomes" id="UP000050761">
    <property type="component" value="Unassembled WGS sequence"/>
</dbReference>
<dbReference type="PANTHER" id="PTHR44337:SF8">
    <property type="entry name" value="IMMUNOGLOBULIN SUBTYPE DOMAIN-CONTAINING PROTEIN"/>
    <property type="match status" value="1"/>
</dbReference>
<dbReference type="WBParaSite" id="HPBE_0001423501-mRNA-1">
    <property type="protein sequence ID" value="HPBE_0001423501-mRNA-1"/>
    <property type="gene ID" value="HPBE_0001423501"/>
</dbReference>
<dbReference type="PROSITE" id="PS50835">
    <property type="entry name" value="IG_LIKE"/>
    <property type="match status" value="2"/>
</dbReference>
<keyword evidence="1" id="KW-0732">Signal</keyword>
<reference evidence="7 8" key="1">
    <citation type="submission" date="2018-11" db="EMBL/GenBank/DDBJ databases">
        <authorList>
            <consortium name="Pathogen Informatics"/>
        </authorList>
    </citation>
    <scope>NUCLEOTIDE SEQUENCE [LARGE SCALE GENOMIC DNA]</scope>
</reference>
<feature type="transmembrane region" description="Helical" evidence="5">
    <location>
        <begin position="21"/>
        <end position="40"/>
    </location>
</feature>
<proteinExistence type="predicted"/>
<evidence type="ECO:0000259" key="6">
    <source>
        <dbReference type="PROSITE" id="PS50835"/>
    </source>
</evidence>
<dbReference type="InterPro" id="IPR036179">
    <property type="entry name" value="Ig-like_dom_sf"/>
</dbReference>
<keyword evidence="5" id="KW-1133">Transmembrane helix</keyword>
<organism evidence="7">
    <name type="scientific">Heligmosomoides polygyrus</name>
    <name type="common">Parasitic roundworm</name>
    <dbReference type="NCBI Taxonomy" id="6339"/>
    <lineage>
        <taxon>Eukaryota</taxon>
        <taxon>Metazoa</taxon>
        <taxon>Ecdysozoa</taxon>
        <taxon>Nematoda</taxon>
        <taxon>Chromadorea</taxon>
        <taxon>Rhabditida</taxon>
        <taxon>Rhabditina</taxon>
        <taxon>Rhabditomorpha</taxon>
        <taxon>Strongyloidea</taxon>
        <taxon>Heligmosomidae</taxon>
        <taxon>Heligmosomoides</taxon>
    </lineage>
</organism>
<keyword evidence="3" id="KW-0325">Glycoprotein</keyword>
<dbReference type="OrthoDB" id="8923679at2759"/>
<evidence type="ECO:0000256" key="2">
    <source>
        <dbReference type="ARBA" id="ARBA00023157"/>
    </source>
</evidence>
<sequence length="445" mass="49740">MSQRRTSDFSTSTTRCTHRHFYFSLLLLLLHYSGCTAQLVRGRPPSFRDDDYPARVLLVEGQPLILNCRADRAESVHWLKNGFPIALVATILQIAPTTRNDSGLYRCVATNSVASALSPPVKVTVQYLDGFEQPDDNERVISAEEGAHFVIRRPPLIASDDPLSGADYSWYNGETQIFYKIEDETSLIDRDVFSIPHIISYWFYYLIVTFQVYSNRSHYITSRGDLVVVEATRSSFGNYKAVASFDGLGEAASNVFTVRRQENTGDSTNAPLIVYFSEDRTIYSSESSQKRTESFDCVASLKDGARTRWFLNGVVISGTESGIELSQNNRRLTISVPDALPSGQAEHKLDCKVDAASGVLFDNRSLNIRVVGVPKLKPLDEERFLPLGSQMNIACSSKKQLGFPPIIRWYFNGKEVRLLSAILSFLSAITFADYCLPELTGLSVK</sequence>
<dbReference type="InterPro" id="IPR003599">
    <property type="entry name" value="Ig_sub"/>
</dbReference>
<feature type="domain" description="Ig-like" evidence="6">
    <location>
        <begin position="271"/>
        <end position="367"/>
    </location>
</feature>
<protein>
    <submittedName>
        <fullName evidence="9">Ig-like domain-containing protein</fullName>
    </submittedName>
</protein>
<dbReference type="SMART" id="SM00409">
    <property type="entry name" value="IG"/>
    <property type="match status" value="2"/>
</dbReference>
<dbReference type="InterPro" id="IPR007110">
    <property type="entry name" value="Ig-like_dom"/>
</dbReference>
<keyword evidence="2" id="KW-1015">Disulfide bond</keyword>
<dbReference type="InterPro" id="IPR003598">
    <property type="entry name" value="Ig_sub2"/>
</dbReference>
<accession>A0A3P8B395</accession>
<evidence type="ECO:0000256" key="5">
    <source>
        <dbReference type="SAM" id="Phobius"/>
    </source>
</evidence>
<keyword evidence="5" id="KW-0812">Transmembrane</keyword>
<reference evidence="9" key="2">
    <citation type="submission" date="2019-09" db="UniProtKB">
        <authorList>
            <consortium name="WormBaseParasite"/>
        </authorList>
    </citation>
    <scope>IDENTIFICATION</scope>
</reference>
<evidence type="ECO:0000256" key="4">
    <source>
        <dbReference type="ARBA" id="ARBA00023319"/>
    </source>
</evidence>
<feature type="domain" description="Ig-like" evidence="6">
    <location>
        <begin position="45"/>
        <end position="124"/>
    </location>
</feature>
<evidence type="ECO:0000256" key="3">
    <source>
        <dbReference type="ARBA" id="ARBA00023180"/>
    </source>
</evidence>
<dbReference type="EMBL" id="UZAH01028267">
    <property type="protein sequence ID" value="VDO98963.1"/>
    <property type="molecule type" value="Genomic_DNA"/>
</dbReference>
<dbReference type="PANTHER" id="PTHR44337">
    <property type="entry name" value="CARCINOEMBRYONIC ANTIGEN-RELATED CELL ADHESION MOLECULE 8"/>
    <property type="match status" value="1"/>
</dbReference>
<keyword evidence="5" id="KW-0472">Membrane</keyword>
<evidence type="ECO:0000313" key="8">
    <source>
        <dbReference type="Proteomes" id="UP000050761"/>
    </source>
</evidence>
<dbReference type="AlphaFoldDB" id="A0A3P8B395"/>
<dbReference type="SUPFAM" id="SSF48726">
    <property type="entry name" value="Immunoglobulin"/>
    <property type="match status" value="1"/>
</dbReference>
<dbReference type="SMART" id="SM00408">
    <property type="entry name" value="IGc2"/>
    <property type="match status" value="1"/>
</dbReference>
<name>A0A3P8B395_HELPZ</name>
<evidence type="ECO:0000313" key="7">
    <source>
        <dbReference type="EMBL" id="VDO98963.1"/>
    </source>
</evidence>
<evidence type="ECO:0000256" key="1">
    <source>
        <dbReference type="ARBA" id="ARBA00022729"/>
    </source>
</evidence>
<evidence type="ECO:0000313" key="9">
    <source>
        <dbReference type="WBParaSite" id="HPBE_0001423501-mRNA-1"/>
    </source>
</evidence>
<keyword evidence="4" id="KW-0393">Immunoglobulin domain</keyword>
<dbReference type="InterPro" id="IPR013783">
    <property type="entry name" value="Ig-like_fold"/>
</dbReference>
<dbReference type="Gene3D" id="2.60.40.10">
    <property type="entry name" value="Immunoglobulins"/>
    <property type="match status" value="1"/>
</dbReference>
<keyword evidence="8" id="KW-1185">Reference proteome</keyword>
<dbReference type="InterPro" id="IPR052598">
    <property type="entry name" value="IgSF_CEA-related"/>
</dbReference>